<name>A0A9W8LZM4_9FUNG</name>
<comment type="caution">
    <text evidence="1">The sequence shown here is derived from an EMBL/GenBank/DDBJ whole genome shotgun (WGS) entry which is preliminary data.</text>
</comment>
<gene>
    <name evidence="1" type="ORF">IWW36_002223</name>
</gene>
<dbReference type="EMBL" id="JANBUW010000048">
    <property type="protein sequence ID" value="KAJ2849995.1"/>
    <property type="molecule type" value="Genomic_DNA"/>
</dbReference>
<dbReference type="Proteomes" id="UP001139887">
    <property type="component" value="Unassembled WGS sequence"/>
</dbReference>
<dbReference type="OrthoDB" id="5554076at2759"/>
<keyword evidence="2" id="KW-1185">Reference proteome</keyword>
<dbReference type="AlphaFoldDB" id="A0A9W8LZM4"/>
<evidence type="ECO:0000313" key="1">
    <source>
        <dbReference type="EMBL" id="KAJ2849995.1"/>
    </source>
</evidence>
<proteinExistence type="predicted"/>
<organism evidence="1 2">
    <name type="scientific">Coemansia brasiliensis</name>
    <dbReference type="NCBI Taxonomy" id="2650707"/>
    <lineage>
        <taxon>Eukaryota</taxon>
        <taxon>Fungi</taxon>
        <taxon>Fungi incertae sedis</taxon>
        <taxon>Zoopagomycota</taxon>
        <taxon>Kickxellomycotina</taxon>
        <taxon>Kickxellomycetes</taxon>
        <taxon>Kickxellales</taxon>
        <taxon>Kickxellaceae</taxon>
        <taxon>Coemansia</taxon>
    </lineage>
</organism>
<dbReference type="InterPro" id="IPR029071">
    <property type="entry name" value="Ubiquitin-like_domsf"/>
</dbReference>
<reference evidence="1" key="1">
    <citation type="submission" date="2022-07" db="EMBL/GenBank/DDBJ databases">
        <title>Phylogenomic reconstructions and comparative analyses of Kickxellomycotina fungi.</title>
        <authorList>
            <person name="Reynolds N.K."/>
            <person name="Stajich J.E."/>
            <person name="Barry K."/>
            <person name="Grigoriev I.V."/>
            <person name="Crous P."/>
            <person name="Smith M.E."/>
        </authorList>
    </citation>
    <scope>NUCLEOTIDE SEQUENCE</scope>
    <source>
        <strain evidence="1">NRRL 1566</strain>
    </source>
</reference>
<evidence type="ECO:0000313" key="2">
    <source>
        <dbReference type="Proteomes" id="UP001139887"/>
    </source>
</evidence>
<dbReference type="SUPFAM" id="SSF54236">
    <property type="entry name" value="Ubiquitin-like"/>
    <property type="match status" value="1"/>
</dbReference>
<evidence type="ECO:0008006" key="3">
    <source>
        <dbReference type="Google" id="ProtNLM"/>
    </source>
</evidence>
<sequence>MRGDNQFQSFFIHELPPNSSIEHLRERIMEKNLVPFVSWELYITEDKRKIVLDNDKVFSDYGIVRWDSVYVRDELAPESFQRPC</sequence>
<accession>A0A9W8LZM4</accession>
<protein>
    <recommendedName>
        <fullName evidence="3">Ubiquitin-like domain-containing protein</fullName>
    </recommendedName>
</protein>